<dbReference type="AlphaFoldDB" id="C7M2T2"/>
<organism evidence="5 6">
    <name type="scientific">Acidimicrobium ferrooxidans (strain DSM 10331 / JCM 15462 / NBRC 103882 / ICP)</name>
    <dbReference type="NCBI Taxonomy" id="525909"/>
    <lineage>
        <taxon>Bacteria</taxon>
        <taxon>Bacillati</taxon>
        <taxon>Actinomycetota</taxon>
        <taxon>Acidimicrobiia</taxon>
        <taxon>Acidimicrobiales</taxon>
        <taxon>Acidimicrobiaceae</taxon>
        <taxon>Acidimicrobium</taxon>
    </lineage>
</organism>
<keyword evidence="2 5" id="KW-0808">Transferase</keyword>
<evidence type="ECO:0000259" key="3">
    <source>
        <dbReference type="Pfam" id="PF00534"/>
    </source>
</evidence>
<evidence type="ECO:0000256" key="1">
    <source>
        <dbReference type="ARBA" id="ARBA00022676"/>
    </source>
</evidence>
<reference evidence="5 6" key="1">
    <citation type="journal article" date="2009" name="Stand. Genomic Sci.">
        <title>Complete genome sequence of Acidimicrobium ferrooxidans type strain (ICP).</title>
        <authorList>
            <person name="Clum A."/>
            <person name="Nolan M."/>
            <person name="Lang E."/>
            <person name="Glavina Del Rio T."/>
            <person name="Tice H."/>
            <person name="Copeland A."/>
            <person name="Cheng J.F."/>
            <person name="Lucas S."/>
            <person name="Chen F."/>
            <person name="Bruce D."/>
            <person name="Goodwin L."/>
            <person name="Pitluck S."/>
            <person name="Ivanova N."/>
            <person name="Mavrommatis K."/>
            <person name="Mikhailova N."/>
            <person name="Pati A."/>
            <person name="Chen A."/>
            <person name="Palaniappan K."/>
            <person name="Goker M."/>
            <person name="Spring S."/>
            <person name="Land M."/>
            <person name="Hauser L."/>
            <person name="Chang Y.J."/>
            <person name="Jeffries C.C."/>
            <person name="Chain P."/>
            <person name="Bristow J."/>
            <person name="Eisen J.A."/>
            <person name="Markowitz V."/>
            <person name="Hugenholtz P."/>
            <person name="Kyrpides N.C."/>
            <person name="Klenk H.P."/>
            <person name="Lapidus A."/>
        </authorList>
    </citation>
    <scope>NUCLEOTIDE SEQUENCE [LARGE SCALE GENOMIC DNA]</scope>
    <source>
        <strain evidence="6">DSM 10331 / JCM 15462 / NBRC 103882 / ICP</strain>
    </source>
</reference>
<keyword evidence="6" id="KW-1185">Reference proteome</keyword>
<dbReference type="Gene3D" id="3.40.50.2000">
    <property type="entry name" value="Glycogen Phosphorylase B"/>
    <property type="match status" value="2"/>
</dbReference>
<dbReference type="PANTHER" id="PTHR12526:SF510">
    <property type="entry name" value="D-INOSITOL 3-PHOSPHATE GLYCOSYLTRANSFERASE"/>
    <property type="match status" value="1"/>
</dbReference>
<feature type="domain" description="Glycosyl transferase family 1" evidence="3">
    <location>
        <begin position="204"/>
        <end position="372"/>
    </location>
</feature>
<evidence type="ECO:0000313" key="5">
    <source>
        <dbReference type="EMBL" id="ACU53326.1"/>
    </source>
</evidence>
<dbReference type="InterPro" id="IPR001296">
    <property type="entry name" value="Glyco_trans_1"/>
</dbReference>
<dbReference type="Pfam" id="PF13439">
    <property type="entry name" value="Glyco_transf_4"/>
    <property type="match status" value="1"/>
</dbReference>
<dbReference type="OrthoDB" id="9810929at2"/>
<dbReference type="STRING" id="525909.Afer_0358"/>
<dbReference type="GO" id="GO:0016757">
    <property type="term" value="F:glycosyltransferase activity"/>
    <property type="evidence" value="ECO:0007669"/>
    <property type="project" value="UniProtKB-KW"/>
</dbReference>
<dbReference type="eggNOG" id="COG0438">
    <property type="taxonomic scope" value="Bacteria"/>
</dbReference>
<protein>
    <submittedName>
        <fullName evidence="5">Glycosyl transferase group 1</fullName>
    </submittedName>
</protein>
<dbReference type="CAZy" id="GT4">
    <property type="family name" value="Glycosyltransferase Family 4"/>
</dbReference>
<proteinExistence type="predicted"/>
<dbReference type="RefSeq" id="WP_015797827.1">
    <property type="nucleotide sequence ID" value="NC_013124.1"/>
</dbReference>
<evidence type="ECO:0000256" key="2">
    <source>
        <dbReference type="ARBA" id="ARBA00022679"/>
    </source>
</evidence>
<accession>C7M2T2</accession>
<dbReference type="Pfam" id="PF00534">
    <property type="entry name" value="Glycos_transf_1"/>
    <property type="match status" value="1"/>
</dbReference>
<gene>
    <name evidence="5" type="ordered locus">Afer_0358</name>
</gene>
<dbReference type="InterPro" id="IPR028098">
    <property type="entry name" value="Glyco_trans_4-like_N"/>
</dbReference>
<evidence type="ECO:0000313" key="6">
    <source>
        <dbReference type="Proteomes" id="UP000000771"/>
    </source>
</evidence>
<dbReference type="Proteomes" id="UP000000771">
    <property type="component" value="Chromosome"/>
</dbReference>
<evidence type="ECO:0000259" key="4">
    <source>
        <dbReference type="Pfam" id="PF13439"/>
    </source>
</evidence>
<dbReference type="PANTHER" id="PTHR12526">
    <property type="entry name" value="GLYCOSYLTRANSFERASE"/>
    <property type="match status" value="1"/>
</dbReference>
<dbReference type="KEGG" id="afo:Afer_0358"/>
<dbReference type="EMBL" id="CP001631">
    <property type="protein sequence ID" value="ACU53326.1"/>
    <property type="molecule type" value="Genomic_DNA"/>
</dbReference>
<keyword evidence="1" id="KW-0328">Glycosyltransferase</keyword>
<dbReference type="HOGENOM" id="CLU_009583_2_3_11"/>
<feature type="domain" description="Glycosyltransferase subfamily 4-like N-terminal" evidence="4">
    <location>
        <begin position="22"/>
        <end position="192"/>
    </location>
</feature>
<sequence>MHIAMIAYHASPFATPGAGANGGMSVYVRNLATQLARSGHEVDIFTGAHDVPGRHRIEPGLWLHALSDDDRERDLTRRVDHFAERVLEALDRSTSIDAVHANYWLSAVVAHSAKHELGLPLAVTFHTLERAKLRLGQPPSHLTEARVYQEQRVLGCADLIVSSSRAEATWLRTLYGPPRGQLVVVEPGIDPAVFSPTLSRGPARRAIGVPPDASVILWVGRIQSLKGTALAVASWLELDDPRSHLVVVGGPSGDDGDREFAEVRRLAEDAGASDRLHLVGPRPQIELGTYYRAANLTLVPSESETFGLVALESLACATPVVATRTGGLAEIVDDGRTGALVDERTPRAFADRMALVLRDPVVARRMGERGARRARGRTWAHTANDFLTSLADLSATPLDACASCA</sequence>
<name>C7M2T2_ACIFD</name>
<dbReference type="SUPFAM" id="SSF53756">
    <property type="entry name" value="UDP-Glycosyltransferase/glycogen phosphorylase"/>
    <property type="match status" value="1"/>
</dbReference>